<dbReference type="InterPro" id="IPR006528">
    <property type="entry name" value="Phage_head_morphogenesis_dom"/>
</dbReference>
<keyword evidence="4" id="KW-1185">Reference proteome</keyword>
<feature type="domain" description="Phage head morphogenesis" evidence="2">
    <location>
        <begin position="97"/>
        <end position="188"/>
    </location>
</feature>
<comment type="caution">
    <text evidence="3">The sequence shown here is derived from an EMBL/GenBank/DDBJ whole genome shotgun (WGS) entry which is preliminary data.</text>
</comment>
<keyword evidence="3" id="KW-0540">Nuclease</keyword>
<keyword evidence="3" id="KW-0378">Hydrolase</keyword>
<keyword evidence="3" id="KW-0255">Endonuclease</keyword>
<evidence type="ECO:0000259" key="2">
    <source>
        <dbReference type="Pfam" id="PF04233"/>
    </source>
</evidence>
<dbReference type="Proteomes" id="UP001203880">
    <property type="component" value="Unassembled WGS sequence"/>
</dbReference>
<evidence type="ECO:0000313" key="4">
    <source>
        <dbReference type="Proteomes" id="UP001203880"/>
    </source>
</evidence>
<evidence type="ECO:0000313" key="3">
    <source>
        <dbReference type="EMBL" id="MCL6281906.1"/>
    </source>
</evidence>
<dbReference type="Pfam" id="PF14414">
    <property type="entry name" value="WHH"/>
    <property type="match status" value="1"/>
</dbReference>
<feature type="region of interest" description="Disordered" evidence="1">
    <location>
        <begin position="522"/>
        <end position="545"/>
    </location>
</feature>
<reference evidence="3" key="1">
    <citation type="submission" date="2022-05" db="EMBL/GenBank/DDBJ databases">
        <authorList>
            <person name="Park J.-S."/>
        </authorList>
    </citation>
    <scope>NUCLEOTIDE SEQUENCE</scope>
    <source>
        <strain evidence="3">2012CJ41-6</strain>
    </source>
</reference>
<dbReference type="Pfam" id="PF04233">
    <property type="entry name" value="Phage_Mu_F"/>
    <property type="match status" value="1"/>
</dbReference>
<evidence type="ECO:0000256" key="1">
    <source>
        <dbReference type="SAM" id="MobiDB-lite"/>
    </source>
</evidence>
<dbReference type="RefSeq" id="WP_249705798.1">
    <property type="nucleotide sequence ID" value="NZ_JAMFMB010000001.1"/>
</dbReference>
<name>A0ABT0PWC1_9RHOB</name>
<protein>
    <submittedName>
        <fullName evidence="3">HNH endonuclease</fullName>
    </submittedName>
</protein>
<proteinExistence type="predicted"/>
<sequence length="582" mass="64128">MQHSFGDFVRHGGDGQYVMTNRGEHVTGRRRSFSLKSTFPNYSALREEFDTRLDRVTSKNTRALLNALTPPDSVPVVTADDLRDVSDAKDEALRQWGARLESIFSDYHNHPQRLRPLRVAMEERLLRAFSGLINQLRQEELGIAQYIWRSQDDDKVRGLHQGYDDRIIRWDAPPEGGHPGQAHNCRCYAEPVPPGVQSPVVLADFAPDGNGLGAIEALDDFLSGLNEDFSVGIGVRPQSFGERLQNLFQPEPGVTIDGEMLDIQTQGDLATALQKIDDEIRDDPDSFLALLVRHGDCFSRLAPVFGISNPGALAAATTLSAADAPGALVDQALTQARNAVDRFVGGTTRALADIAQTVRNLPDIRLDDLRRAAEALYADPSALPEAMVEPFQERIAAGDYAGALGYGLPEVIAGAAALGRVRRRADTLSAPETLTLERLRTDPDFEGITNAGPNAPKFEKWINRGGAVELMPDGHFRYSAETDLLGQKQRVSVEYPGGYPDFRPFMTHPSGVRSVEIEVTGSNPKDFRRANEAAGHPEWGSAPPSPEWTWHHVEDARTMQLVPFEINDKFYHRGGASVARKR</sequence>
<dbReference type="EMBL" id="JAMFMB010000001">
    <property type="protein sequence ID" value="MCL6281906.1"/>
    <property type="molecule type" value="Genomic_DNA"/>
</dbReference>
<accession>A0ABT0PWC1</accession>
<dbReference type="InterPro" id="IPR032869">
    <property type="entry name" value="WHH_dom_containing"/>
</dbReference>
<gene>
    <name evidence="3" type="ORF">M3P21_00015</name>
</gene>
<organism evidence="3 4">
    <name type="scientific">Ruegeria spongiae</name>
    <dbReference type="NCBI Taxonomy" id="2942209"/>
    <lineage>
        <taxon>Bacteria</taxon>
        <taxon>Pseudomonadati</taxon>
        <taxon>Pseudomonadota</taxon>
        <taxon>Alphaproteobacteria</taxon>
        <taxon>Rhodobacterales</taxon>
        <taxon>Roseobacteraceae</taxon>
        <taxon>Ruegeria</taxon>
    </lineage>
</organism>
<dbReference type="GO" id="GO:0004519">
    <property type="term" value="F:endonuclease activity"/>
    <property type="evidence" value="ECO:0007669"/>
    <property type="project" value="UniProtKB-KW"/>
</dbReference>